<name>A0ACC3A6E0_9EURO</name>
<reference evidence="1" key="1">
    <citation type="submission" date="2022-10" db="EMBL/GenBank/DDBJ databases">
        <title>Culturing micro-colonial fungi from biological soil crusts in the Mojave desert and describing Neophaeococcomyces mojavensis, and introducing the new genera and species Taxawa tesnikishii.</title>
        <authorList>
            <person name="Kurbessoian T."/>
            <person name="Stajich J.E."/>
        </authorList>
    </citation>
    <scope>NUCLEOTIDE SEQUENCE</scope>
    <source>
        <strain evidence="1">JES_112</strain>
    </source>
</reference>
<proteinExistence type="predicted"/>
<evidence type="ECO:0000313" key="1">
    <source>
        <dbReference type="EMBL" id="KAJ9655959.1"/>
    </source>
</evidence>
<comment type="caution">
    <text evidence="1">The sequence shown here is derived from an EMBL/GenBank/DDBJ whole genome shotgun (WGS) entry which is preliminary data.</text>
</comment>
<organism evidence="1 2">
    <name type="scientific">Neophaeococcomyces mojaviensis</name>
    <dbReference type="NCBI Taxonomy" id="3383035"/>
    <lineage>
        <taxon>Eukaryota</taxon>
        <taxon>Fungi</taxon>
        <taxon>Dikarya</taxon>
        <taxon>Ascomycota</taxon>
        <taxon>Pezizomycotina</taxon>
        <taxon>Eurotiomycetes</taxon>
        <taxon>Chaetothyriomycetidae</taxon>
        <taxon>Chaetothyriales</taxon>
        <taxon>Chaetothyriales incertae sedis</taxon>
        <taxon>Neophaeococcomyces</taxon>
    </lineage>
</organism>
<gene>
    <name evidence="1" type="ORF">H2198_005307</name>
</gene>
<dbReference type="Proteomes" id="UP001172386">
    <property type="component" value="Unassembled WGS sequence"/>
</dbReference>
<dbReference type="EMBL" id="JAPDRQ010000086">
    <property type="protein sequence ID" value="KAJ9655959.1"/>
    <property type="molecule type" value="Genomic_DNA"/>
</dbReference>
<evidence type="ECO:0000313" key="2">
    <source>
        <dbReference type="Proteomes" id="UP001172386"/>
    </source>
</evidence>
<accession>A0ACC3A6E0</accession>
<keyword evidence="2" id="KW-1185">Reference proteome</keyword>
<sequence>MVSYPRITWGNQLGRACHHDPLRGTLFQYATLDQDFKYDALSYRWTDFNPEVPNYIAFGDVNFAIGPNLHAALFHLRRESLSRYLWIDQICINQNDKDEKLSQMQIMGEIYSKAQSVLIWLGKADEQSDLAMQLFPILVKQVQHEEEISDLRQANERPVSFDEWTGRLGTSIWKLFLNSWFGRVWTLQEAALGREAEVWCGTKSFPFRLVEDFGKGCDKDRYGYWGKALSAISFGSKSSDPENPDRFLTTHVHIITTLKENNYGSSARLLNSLRILDSTAHEDRIYSVLRFLDLSFIRNIEQSQDRSPAKLYHLVAMQELRDGNLNYLGAAGLSQQRRTYQATRADSTRPYLPLPSWVPDWTFIPLVHSYWVLSDDCRQKKGIPLYTAGGLHQSDNDKIFFSKNDKALHIPGTWIDDIVECTARFNLLRLPENLGDLATNYAIATTVVRDYRAYIASCMQLASQCVPQYGAANIQRACRHSLVGSMMSSTLSTTRTGVLVRASNQIVDSMFEQFERFSLLFDEMDWFINRTSTGTPLTTDELARAQGALVAQQQAATSSMTGGYLLQAIAENCKGRRFFITGKRQYMGVAPDIAEPGDKICIVPGSCAPFVVRPKGEHFQLIGECYVHGIMDGEAMKMGDLDEQIVVLE</sequence>
<protein>
    <submittedName>
        <fullName evidence="1">Uncharacterized protein</fullName>
    </submittedName>
</protein>